<dbReference type="EMBL" id="MU806071">
    <property type="protein sequence ID" value="KAJ3840625.1"/>
    <property type="molecule type" value="Genomic_DNA"/>
</dbReference>
<keyword evidence="2" id="KW-1185">Reference proteome</keyword>
<dbReference type="Proteomes" id="UP001163846">
    <property type="component" value="Unassembled WGS sequence"/>
</dbReference>
<organism evidence="1 2">
    <name type="scientific">Lentinula raphanica</name>
    <dbReference type="NCBI Taxonomy" id="153919"/>
    <lineage>
        <taxon>Eukaryota</taxon>
        <taxon>Fungi</taxon>
        <taxon>Dikarya</taxon>
        <taxon>Basidiomycota</taxon>
        <taxon>Agaricomycotina</taxon>
        <taxon>Agaricomycetes</taxon>
        <taxon>Agaricomycetidae</taxon>
        <taxon>Agaricales</taxon>
        <taxon>Marasmiineae</taxon>
        <taxon>Omphalotaceae</taxon>
        <taxon>Lentinula</taxon>
    </lineage>
</organism>
<protein>
    <submittedName>
        <fullName evidence="1">Uncharacterized protein</fullName>
    </submittedName>
</protein>
<dbReference type="AlphaFoldDB" id="A0AA38PDE4"/>
<evidence type="ECO:0000313" key="2">
    <source>
        <dbReference type="Proteomes" id="UP001163846"/>
    </source>
</evidence>
<feature type="non-terminal residue" evidence="1">
    <location>
        <position position="1"/>
    </location>
</feature>
<name>A0AA38PDE4_9AGAR</name>
<sequence>GQSISLFGPIGPNFTTSYSVAVDDLSPRYFSARRIDGTAVLYHADHLGPGNHTIAVIN</sequence>
<gene>
    <name evidence="1" type="ORF">F5878DRAFT_507471</name>
</gene>
<comment type="caution">
    <text evidence="1">The sequence shown here is derived from an EMBL/GenBank/DDBJ whole genome shotgun (WGS) entry which is preliminary data.</text>
</comment>
<feature type="non-terminal residue" evidence="1">
    <location>
        <position position="58"/>
    </location>
</feature>
<reference evidence="1" key="1">
    <citation type="submission" date="2022-08" db="EMBL/GenBank/DDBJ databases">
        <authorList>
            <consortium name="DOE Joint Genome Institute"/>
            <person name="Min B."/>
            <person name="Riley R."/>
            <person name="Sierra-Patev S."/>
            <person name="Naranjo-Ortiz M."/>
            <person name="Looney B."/>
            <person name="Konkel Z."/>
            <person name="Slot J.C."/>
            <person name="Sakamoto Y."/>
            <person name="Steenwyk J.L."/>
            <person name="Rokas A."/>
            <person name="Carro J."/>
            <person name="Camarero S."/>
            <person name="Ferreira P."/>
            <person name="Molpeceres G."/>
            <person name="Ruiz-Duenas F.J."/>
            <person name="Serrano A."/>
            <person name="Henrissat B."/>
            <person name="Drula E."/>
            <person name="Hughes K.W."/>
            <person name="Mata J.L."/>
            <person name="Ishikawa N.K."/>
            <person name="Vargas-Isla R."/>
            <person name="Ushijima S."/>
            <person name="Smith C.A."/>
            <person name="Ahrendt S."/>
            <person name="Andreopoulos W."/>
            <person name="He G."/>
            <person name="Labutti K."/>
            <person name="Lipzen A."/>
            <person name="Ng V."/>
            <person name="Sandor L."/>
            <person name="Barry K."/>
            <person name="Martinez A.T."/>
            <person name="Xiao Y."/>
            <person name="Gibbons J.G."/>
            <person name="Terashima K."/>
            <person name="Hibbett D.S."/>
            <person name="Grigoriev I.V."/>
        </authorList>
    </citation>
    <scope>NUCLEOTIDE SEQUENCE</scope>
    <source>
        <strain evidence="1">TFB9207</strain>
    </source>
</reference>
<evidence type="ECO:0000313" key="1">
    <source>
        <dbReference type="EMBL" id="KAJ3840625.1"/>
    </source>
</evidence>
<proteinExistence type="predicted"/>
<accession>A0AA38PDE4</accession>